<dbReference type="FunFam" id="2.60.40.60:FF:000002">
    <property type="entry name" value="Protocadherin alpha 2"/>
    <property type="match status" value="1"/>
</dbReference>
<evidence type="ECO:0000256" key="11">
    <source>
        <dbReference type="ARBA" id="ARBA00023157"/>
    </source>
</evidence>
<evidence type="ECO:0000256" key="10">
    <source>
        <dbReference type="ARBA" id="ARBA00023136"/>
    </source>
</evidence>
<evidence type="ECO:0000256" key="6">
    <source>
        <dbReference type="ARBA" id="ARBA00022737"/>
    </source>
</evidence>
<proteinExistence type="predicted"/>
<dbReference type="OMA" id="NAMERRT"/>
<dbReference type="GO" id="GO:0005886">
    <property type="term" value="C:plasma membrane"/>
    <property type="evidence" value="ECO:0007669"/>
    <property type="project" value="UniProtKB-SubCell"/>
</dbReference>
<dbReference type="Gene3D" id="2.60.40.60">
    <property type="entry name" value="Cadherins"/>
    <property type="match status" value="6"/>
</dbReference>
<dbReference type="KEGG" id="obi:106871760"/>
<feature type="domain" description="Cadherin" evidence="17">
    <location>
        <begin position="587"/>
        <end position="677"/>
    </location>
</feature>
<evidence type="ECO:0000256" key="2">
    <source>
        <dbReference type="ARBA" id="ARBA00022475"/>
    </source>
</evidence>
<dbReference type="EMBL" id="KQ418651">
    <property type="protein sequence ID" value="KOF86407.1"/>
    <property type="molecule type" value="Genomic_DNA"/>
</dbReference>
<dbReference type="FunFam" id="2.60.40.60:FF:000037">
    <property type="entry name" value="FAT atypical cadherin 1"/>
    <property type="match status" value="1"/>
</dbReference>
<name>A0A0L8HB50_OCTBM</name>
<keyword evidence="6" id="KW-0677">Repeat</keyword>
<evidence type="ECO:0000256" key="7">
    <source>
        <dbReference type="ARBA" id="ARBA00022837"/>
    </source>
</evidence>
<sequence length="932" mass="104937">MELELCILLFCLASSLCVNLTYYVKDGQASNSLVANIAADAQLWDNVLNKYRNFIWFSQLPGEKTDSSQLFNVTKTGKLYTAKAIDAEILCKYNMECFRMVDVAIHQKEYFLKVLEIKIVIQDINEHQPEFLNKNINLEFSEGDREGMMKAIPNAIDRDIGLLHSQITYFLKNNNSNLFTLSVSKNMDGTSKLGIILREKLDRELKDSYQLQVIAKDGGHPPKEGVLNIQITVRDENDNSPIFSQNIYNASIKNGYQKSMPIVTLSATDLDSGENGKVIYQFSSKTSVSVRAYFKLNESTGEIWQLQKFPPGSKRTYKLFVKAKDRGNPSLSSVAMVLVNINSEENNPPDIDISFISQSAGKSPSISEGVKVDSFIAYVKVTDNDVGENGEISCHLHHDKLQLKSLGRKKYKLIIKKTIDRETKNNIDFTIVCQDRGSPPLKTAKQFSIQVDDVNDIQPEFIKDIFTFFTYENEEANFPIGFINATDEDLDSGGKLMYYLENSKQTHAFKISHLGFISTTQSLDREQQEIYKFKVFVKDNGIPPLNNEANVIIEVMDKNDNVPYFTFPSVNPFNLYVYYHPQSKGVITTLRASDRDEHVNAFLKYEILEGNDKQLFKVNPYTGLLSFSRTVYQNDAGLYTLNLVVKDSGTPVLSATTTLSLTLTVSNTTARMDKPEDTESDNRIHINLMIIIVVAAVIVSVAIVVSVIVCVVHKRNVKENQYGVAQDFVGERRPSGYVCEQASPKYDVPVGILSDQKQVRNTQTGSLRRDPHSIYKPGQSWKGSSSGVHFQNITPESYQGNLMHGNPQEFSVTRFIGKDQQHMVMSPDRFSEMSTMSSVTDSGHGCSEASTAHYETLPGLKTYIQEQMYARSNKSLPYSISRAKDSKTTNIINLKSTQVDNKANLNQPLPWNLPTRNSFTAYNKPLPKVPFS</sequence>
<dbReference type="PANTHER" id="PTHR24028:SF146">
    <property type="entry name" value="CADHERIN 96CB, ISOFORM D-RELATED"/>
    <property type="match status" value="1"/>
</dbReference>
<dbReference type="OrthoDB" id="6252479at2759"/>
<keyword evidence="4 15" id="KW-0812">Transmembrane</keyword>
<evidence type="ECO:0000256" key="9">
    <source>
        <dbReference type="ARBA" id="ARBA00022989"/>
    </source>
</evidence>
<keyword evidence="8" id="KW-0130">Cell adhesion</keyword>
<dbReference type="InterPro" id="IPR050174">
    <property type="entry name" value="Protocadherin/Cadherin-CA"/>
</dbReference>
<comment type="subcellular location">
    <subcellularLocation>
        <location evidence="1">Cell membrane</location>
        <topology evidence="1">Single-pass type I membrane protein</topology>
    </subcellularLocation>
</comment>
<keyword evidence="2" id="KW-1003">Cell membrane</keyword>
<feature type="region of interest" description="Disordered" evidence="14">
    <location>
        <begin position="761"/>
        <end position="786"/>
    </location>
</feature>
<dbReference type="InterPro" id="IPR002126">
    <property type="entry name" value="Cadherin-like_dom"/>
</dbReference>
<reference evidence="18" key="1">
    <citation type="submission" date="2015-07" db="EMBL/GenBank/DDBJ databases">
        <title>MeaNS - Measles Nucleotide Surveillance Program.</title>
        <authorList>
            <person name="Tran T."/>
            <person name="Druce J."/>
        </authorList>
    </citation>
    <scope>NUCLEOTIDE SEQUENCE</scope>
    <source>
        <strain evidence="18">UCB-OBI-ISO-001</strain>
        <tissue evidence="18">Gonad</tissue>
    </source>
</reference>
<organism evidence="18">
    <name type="scientific">Octopus bimaculoides</name>
    <name type="common">California two-spotted octopus</name>
    <dbReference type="NCBI Taxonomy" id="37653"/>
    <lineage>
        <taxon>Eukaryota</taxon>
        <taxon>Metazoa</taxon>
        <taxon>Spiralia</taxon>
        <taxon>Lophotrochozoa</taxon>
        <taxon>Mollusca</taxon>
        <taxon>Cephalopoda</taxon>
        <taxon>Coleoidea</taxon>
        <taxon>Octopodiformes</taxon>
        <taxon>Octopoda</taxon>
        <taxon>Incirrata</taxon>
        <taxon>Octopodidae</taxon>
        <taxon>Octopus</taxon>
    </lineage>
</organism>
<keyword evidence="11" id="KW-1015">Disulfide bond</keyword>
<evidence type="ECO:0000256" key="3">
    <source>
        <dbReference type="ARBA" id="ARBA00022536"/>
    </source>
</evidence>
<dbReference type="FunFam" id="2.60.40.60:FF:000092">
    <property type="entry name" value="Protocadherin 8"/>
    <property type="match status" value="1"/>
</dbReference>
<keyword evidence="12" id="KW-0325">Glycoprotein</keyword>
<feature type="domain" description="Cadherin" evidence="17">
    <location>
        <begin position="462"/>
        <end position="565"/>
    </location>
</feature>
<dbReference type="PROSITE" id="PS50268">
    <property type="entry name" value="CADHERIN_2"/>
    <property type="match status" value="6"/>
</dbReference>
<feature type="transmembrane region" description="Helical" evidence="15">
    <location>
        <begin position="688"/>
        <end position="712"/>
    </location>
</feature>
<dbReference type="GO" id="GO:0005509">
    <property type="term" value="F:calcium ion binding"/>
    <property type="evidence" value="ECO:0007669"/>
    <property type="project" value="UniProtKB-UniRule"/>
</dbReference>
<dbReference type="InterPro" id="IPR015919">
    <property type="entry name" value="Cadherin-like_sf"/>
</dbReference>
<gene>
    <name evidence="18" type="ORF">OCBIM_22018658mg</name>
</gene>
<dbReference type="FunFam" id="2.60.40.60:FF:000007">
    <property type="entry name" value="Protocadherin alpha 2"/>
    <property type="match status" value="1"/>
</dbReference>
<dbReference type="SMART" id="SM00112">
    <property type="entry name" value="CA"/>
    <property type="match status" value="5"/>
</dbReference>
<dbReference type="PANTHER" id="PTHR24028">
    <property type="entry name" value="CADHERIN-87A"/>
    <property type="match status" value="1"/>
</dbReference>
<keyword evidence="10 15" id="KW-0472">Membrane</keyword>
<dbReference type="FunFam" id="2.60.40.60:FF:000004">
    <property type="entry name" value="Protocadherin 1 gamma 2"/>
    <property type="match status" value="1"/>
</dbReference>
<keyword evidence="9 15" id="KW-1133">Transmembrane helix</keyword>
<dbReference type="PRINTS" id="PR00205">
    <property type="entry name" value="CADHERIN"/>
</dbReference>
<keyword evidence="7 13" id="KW-0106">Calcium</keyword>
<accession>A0A0L8HB50</accession>
<protein>
    <recommendedName>
        <fullName evidence="17">Cadherin domain-containing protein</fullName>
    </recommendedName>
</protein>
<keyword evidence="5 16" id="KW-0732">Signal</keyword>
<feature type="signal peptide" evidence="16">
    <location>
        <begin position="1"/>
        <end position="17"/>
    </location>
</feature>
<feature type="chain" id="PRO_5005583590" description="Cadherin domain-containing protein" evidence="16">
    <location>
        <begin position="18"/>
        <end position="932"/>
    </location>
</feature>
<dbReference type="CDD" id="cd11304">
    <property type="entry name" value="Cadherin_repeat"/>
    <property type="match status" value="5"/>
</dbReference>
<evidence type="ECO:0000256" key="15">
    <source>
        <dbReference type="SAM" id="Phobius"/>
    </source>
</evidence>
<feature type="domain" description="Cadherin" evidence="17">
    <location>
        <begin position="358"/>
        <end position="461"/>
    </location>
</feature>
<evidence type="ECO:0000256" key="8">
    <source>
        <dbReference type="ARBA" id="ARBA00022889"/>
    </source>
</evidence>
<keyword evidence="3" id="KW-0245">EGF-like domain</keyword>
<evidence type="ECO:0000259" key="17">
    <source>
        <dbReference type="PROSITE" id="PS50268"/>
    </source>
</evidence>
<evidence type="ECO:0000256" key="13">
    <source>
        <dbReference type="PROSITE-ProRule" id="PRU00043"/>
    </source>
</evidence>
<evidence type="ECO:0000256" key="5">
    <source>
        <dbReference type="ARBA" id="ARBA00022729"/>
    </source>
</evidence>
<evidence type="ECO:0000256" key="4">
    <source>
        <dbReference type="ARBA" id="ARBA00022692"/>
    </source>
</evidence>
<feature type="domain" description="Cadherin" evidence="17">
    <location>
        <begin position="244"/>
        <end position="351"/>
    </location>
</feature>
<evidence type="ECO:0000256" key="12">
    <source>
        <dbReference type="ARBA" id="ARBA00023180"/>
    </source>
</evidence>
<dbReference type="GO" id="GO:0007156">
    <property type="term" value="P:homophilic cell adhesion via plasma membrane adhesion molecules"/>
    <property type="evidence" value="ECO:0007669"/>
    <property type="project" value="InterPro"/>
</dbReference>
<dbReference type="AlphaFoldDB" id="A0A0L8HB50"/>
<evidence type="ECO:0000256" key="16">
    <source>
        <dbReference type="SAM" id="SignalP"/>
    </source>
</evidence>
<feature type="domain" description="Cadherin" evidence="17">
    <location>
        <begin position="132"/>
        <end position="243"/>
    </location>
</feature>
<evidence type="ECO:0000313" key="18">
    <source>
        <dbReference type="EMBL" id="KOF86407.1"/>
    </source>
</evidence>
<dbReference type="InterPro" id="IPR020894">
    <property type="entry name" value="Cadherin_CS"/>
</dbReference>
<dbReference type="PROSITE" id="PS00232">
    <property type="entry name" value="CADHERIN_1"/>
    <property type="match status" value="2"/>
</dbReference>
<dbReference type="SUPFAM" id="SSF49313">
    <property type="entry name" value="Cadherin-like"/>
    <property type="match status" value="5"/>
</dbReference>
<evidence type="ECO:0000256" key="1">
    <source>
        <dbReference type="ARBA" id="ARBA00004251"/>
    </source>
</evidence>
<feature type="domain" description="Cadherin" evidence="17">
    <location>
        <begin position="38"/>
        <end position="131"/>
    </location>
</feature>
<dbReference type="Pfam" id="PF00028">
    <property type="entry name" value="Cadherin"/>
    <property type="match status" value="5"/>
</dbReference>
<evidence type="ECO:0000256" key="14">
    <source>
        <dbReference type="SAM" id="MobiDB-lite"/>
    </source>
</evidence>